<keyword evidence="2" id="KW-1185">Reference proteome</keyword>
<name>A0A222WK08_9BACL</name>
<protein>
    <submittedName>
        <fullName evidence="1">Uncharacterized protein</fullName>
    </submittedName>
</protein>
<dbReference type="AlphaFoldDB" id="A0A222WK08"/>
<dbReference type="EMBL" id="CP020028">
    <property type="protein sequence ID" value="ASR46820.1"/>
    <property type="molecule type" value="Genomic_DNA"/>
</dbReference>
<sequence length="122" mass="14099">METKSTVLERAALAYGPYDLPHMYELVEGVLYADHYFFHLENGILWLRHVRKVDHPEHTHLFIDGDSGGLQLGKNVQRDLLEVVTETLDRLRAMDGLTFLVDELLWLNDRGDIELNLVKKKG</sequence>
<accession>A0A222WK08</accession>
<evidence type="ECO:0000313" key="1">
    <source>
        <dbReference type="EMBL" id="ASR46820.1"/>
    </source>
</evidence>
<proteinExistence type="predicted"/>
<dbReference type="Proteomes" id="UP000214666">
    <property type="component" value="Chromosome"/>
</dbReference>
<dbReference type="KEGG" id="pkb:B4V02_09075"/>
<reference evidence="1 2" key="1">
    <citation type="submission" date="2017-03" db="EMBL/GenBank/DDBJ databases">
        <title>Complete genome sequence of Paenibacillus Kribbensis producing bioflocculants.</title>
        <authorList>
            <person name="Lee H.-G."/>
            <person name="Oh H.-M."/>
        </authorList>
    </citation>
    <scope>NUCLEOTIDE SEQUENCE [LARGE SCALE GENOMIC DNA]</scope>
    <source>
        <strain evidence="1 2">AM49</strain>
    </source>
</reference>
<gene>
    <name evidence="1" type="ORF">B4V02_09075</name>
</gene>
<dbReference type="OrthoDB" id="2617997at2"/>
<dbReference type="RefSeq" id="WP_094154540.1">
    <property type="nucleotide sequence ID" value="NZ_CP020028.1"/>
</dbReference>
<organism evidence="1 2">
    <name type="scientific">Paenibacillus kribbensis</name>
    <dbReference type="NCBI Taxonomy" id="172713"/>
    <lineage>
        <taxon>Bacteria</taxon>
        <taxon>Bacillati</taxon>
        <taxon>Bacillota</taxon>
        <taxon>Bacilli</taxon>
        <taxon>Bacillales</taxon>
        <taxon>Paenibacillaceae</taxon>
        <taxon>Paenibacillus</taxon>
    </lineage>
</organism>
<evidence type="ECO:0000313" key="2">
    <source>
        <dbReference type="Proteomes" id="UP000214666"/>
    </source>
</evidence>